<evidence type="ECO:0000256" key="3">
    <source>
        <dbReference type="ARBA" id="ARBA00022989"/>
    </source>
</evidence>
<evidence type="ECO:0000256" key="4">
    <source>
        <dbReference type="ARBA" id="ARBA00023136"/>
    </source>
</evidence>
<proteinExistence type="predicted"/>
<organism evidence="7 8">
    <name type="scientific">Hyalella azteca</name>
    <name type="common">Amphipod</name>
    <dbReference type="NCBI Taxonomy" id="294128"/>
    <lineage>
        <taxon>Eukaryota</taxon>
        <taxon>Metazoa</taxon>
        <taxon>Ecdysozoa</taxon>
        <taxon>Arthropoda</taxon>
        <taxon>Crustacea</taxon>
        <taxon>Multicrustacea</taxon>
        <taxon>Malacostraca</taxon>
        <taxon>Eumalacostraca</taxon>
        <taxon>Peracarida</taxon>
        <taxon>Amphipoda</taxon>
        <taxon>Senticaudata</taxon>
        <taxon>Talitrida</taxon>
        <taxon>Talitroidea</taxon>
        <taxon>Hyalellidae</taxon>
        <taxon>Hyalella</taxon>
    </lineage>
</organism>
<dbReference type="OrthoDB" id="6374188at2759"/>
<dbReference type="OMA" id="SAELKCM"/>
<evidence type="ECO:0000256" key="1">
    <source>
        <dbReference type="ARBA" id="ARBA00004370"/>
    </source>
</evidence>
<evidence type="ECO:0000256" key="5">
    <source>
        <dbReference type="SAM" id="MobiDB-lite"/>
    </source>
</evidence>
<gene>
    <name evidence="8" type="primary">LOC125178691</name>
</gene>
<dbReference type="GO" id="GO:0016020">
    <property type="term" value="C:membrane"/>
    <property type="evidence" value="ECO:0007669"/>
    <property type="project" value="UniProtKB-SubCell"/>
</dbReference>
<dbReference type="GeneID" id="125178691"/>
<feature type="region of interest" description="Disordered" evidence="5">
    <location>
        <begin position="155"/>
        <end position="182"/>
    </location>
</feature>
<dbReference type="Gene3D" id="3.40.50.2300">
    <property type="match status" value="1"/>
</dbReference>
<dbReference type="SUPFAM" id="SSF53822">
    <property type="entry name" value="Periplasmic binding protein-like I"/>
    <property type="match status" value="1"/>
</dbReference>
<evidence type="ECO:0000313" key="7">
    <source>
        <dbReference type="Proteomes" id="UP000694843"/>
    </source>
</evidence>
<evidence type="ECO:0000313" key="8">
    <source>
        <dbReference type="RefSeq" id="XP_047739014.1"/>
    </source>
</evidence>
<keyword evidence="2" id="KW-0812">Transmembrane</keyword>
<reference evidence="8" key="1">
    <citation type="submission" date="2025-08" db="UniProtKB">
        <authorList>
            <consortium name="RefSeq"/>
        </authorList>
    </citation>
    <scope>IDENTIFICATION</scope>
    <source>
        <tissue evidence="8">Whole organism</tissue>
    </source>
</reference>
<feature type="domain" description="Receptor ligand binding region" evidence="6">
    <location>
        <begin position="19"/>
        <end position="148"/>
    </location>
</feature>
<sequence length="182" mass="20812">MLPTLSCEAIVTQAASLLRLQDVFQSMRPSNATFRVRVARRVTSATDALNFLKTIEKNDRWSKKNIVIDCHTQLAKDLIVGHVRDVQMGRRNYHYLLSGLVLDAQWELDVQEYGAINITGFRIVDVTNAFVQQFLRRWRTLDPNKYSGVGNYISSRQKQQQNTSSNIITRSSSSSAELKCMR</sequence>
<comment type="subcellular location">
    <subcellularLocation>
        <location evidence="1">Membrane</location>
    </subcellularLocation>
</comment>
<dbReference type="Pfam" id="PF01094">
    <property type="entry name" value="ANF_receptor"/>
    <property type="match status" value="1"/>
</dbReference>
<feature type="compositionally biased region" description="Low complexity" evidence="5">
    <location>
        <begin position="162"/>
        <end position="175"/>
    </location>
</feature>
<keyword evidence="4" id="KW-0472">Membrane</keyword>
<dbReference type="KEGG" id="hazt:125178691"/>
<dbReference type="RefSeq" id="XP_047739014.1">
    <property type="nucleotide sequence ID" value="XM_047883058.1"/>
</dbReference>
<keyword evidence="7" id="KW-1185">Reference proteome</keyword>
<keyword evidence="3" id="KW-1133">Transmembrane helix</keyword>
<dbReference type="InterPro" id="IPR001828">
    <property type="entry name" value="ANF_lig-bd_rcpt"/>
</dbReference>
<protein>
    <submittedName>
        <fullName evidence="8">Glutamate receptor 1-like</fullName>
    </submittedName>
</protein>
<accession>A0A979FSD2</accession>
<dbReference type="Proteomes" id="UP000694843">
    <property type="component" value="Unplaced"/>
</dbReference>
<dbReference type="InterPro" id="IPR028082">
    <property type="entry name" value="Peripla_BP_I"/>
</dbReference>
<dbReference type="AlphaFoldDB" id="A0A979FSD2"/>
<evidence type="ECO:0000256" key="2">
    <source>
        <dbReference type="ARBA" id="ARBA00022692"/>
    </source>
</evidence>
<evidence type="ECO:0000259" key="6">
    <source>
        <dbReference type="Pfam" id="PF01094"/>
    </source>
</evidence>
<name>A0A979FSD2_HYAAZ</name>